<evidence type="ECO:0000256" key="2">
    <source>
        <dbReference type="ARBA" id="ARBA00012513"/>
    </source>
</evidence>
<dbReference type="GO" id="GO:0005524">
    <property type="term" value="F:ATP binding"/>
    <property type="evidence" value="ECO:0007669"/>
    <property type="project" value="UniProtKB-UniRule"/>
</dbReference>
<comment type="catalytic activity">
    <reaction evidence="11">
        <text>L-seryl-[protein] + ATP = O-phospho-L-seryl-[protein] + ADP + H(+)</text>
        <dbReference type="Rhea" id="RHEA:17989"/>
        <dbReference type="Rhea" id="RHEA-COMP:9863"/>
        <dbReference type="Rhea" id="RHEA-COMP:11604"/>
        <dbReference type="ChEBI" id="CHEBI:15378"/>
        <dbReference type="ChEBI" id="CHEBI:29999"/>
        <dbReference type="ChEBI" id="CHEBI:30616"/>
        <dbReference type="ChEBI" id="CHEBI:83421"/>
        <dbReference type="ChEBI" id="CHEBI:456216"/>
        <dbReference type="EC" id="2.7.11.1"/>
    </reaction>
</comment>
<dbReference type="Pfam" id="PF00069">
    <property type="entry name" value="Pkinase"/>
    <property type="match status" value="1"/>
</dbReference>
<dbReference type="InterPro" id="IPR000719">
    <property type="entry name" value="Prot_kinase_dom"/>
</dbReference>
<dbReference type="GO" id="GO:0035556">
    <property type="term" value="P:intracellular signal transduction"/>
    <property type="evidence" value="ECO:0007669"/>
    <property type="project" value="TreeGrafter"/>
</dbReference>
<dbReference type="EC" id="2.7.11.1" evidence="2"/>
<keyword evidence="9 12" id="KW-0067">ATP-binding</keyword>
<dbReference type="Gene3D" id="1.10.510.10">
    <property type="entry name" value="Transferase(Phosphotransferase) domain 1"/>
    <property type="match status" value="1"/>
</dbReference>
<evidence type="ECO:0000256" key="11">
    <source>
        <dbReference type="ARBA" id="ARBA00048679"/>
    </source>
</evidence>
<dbReference type="EMBL" id="JABAYA010000178">
    <property type="protein sequence ID" value="KAF7722763.1"/>
    <property type="molecule type" value="Genomic_DNA"/>
</dbReference>
<dbReference type="GO" id="GO:0045719">
    <property type="term" value="P:negative regulation of glycogen biosynthetic process"/>
    <property type="evidence" value="ECO:0007669"/>
    <property type="project" value="TreeGrafter"/>
</dbReference>
<proteinExistence type="predicted"/>
<evidence type="ECO:0000256" key="10">
    <source>
        <dbReference type="ARBA" id="ARBA00047899"/>
    </source>
</evidence>
<dbReference type="SUPFAM" id="SSF69065">
    <property type="entry name" value="RNase III domain-like"/>
    <property type="match status" value="1"/>
</dbReference>
<evidence type="ECO:0000259" key="14">
    <source>
        <dbReference type="PROSITE" id="PS50011"/>
    </source>
</evidence>
<feature type="domain" description="RNase III" evidence="16">
    <location>
        <begin position="837"/>
        <end position="959"/>
    </location>
</feature>
<comment type="caution">
    <text evidence="17">The sequence shown here is derived from an EMBL/GenBank/DDBJ whole genome shotgun (WGS) entry which is preliminary data.</text>
</comment>
<dbReference type="InterPro" id="IPR011009">
    <property type="entry name" value="Kinase-like_dom_sf"/>
</dbReference>
<feature type="domain" description="PAS" evidence="15">
    <location>
        <begin position="256"/>
        <end position="290"/>
    </location>
</feature>
<accession>A0A8H7BM94</accession>
<evidence type="ECO:0000256" key="4">
    <source>
        <dbReference type="ARBA" id="ARBA00022527"/>
    </source>
</evidence>
<dbReference type="AlphaFoldDB" id="A0A8H7BM94"/>
<dbReference type="FunFam" id="3.30.200.20:FF:000314">
    <property type="entry name" value="Serine/threonine protein kinase"/>
    <property type="match status" value="1"/>
</dbReference>
<comment type="catalytic activity">
    <reaction evidence="10">
        <text>L-threonyl-[protein] + ATP = O-phospho-L-threonyl-[protein] + ADP + H(+)</text>
        <dbReference type="Rhea" id="RHEA:46608"/>
        <dbReference type="Rhea" id="RHEA-COMP:11060"/>
        <dbReference type="Rhea" id="RHEA-COMP:11605"/>
        <dbReference type="ChEBI" id="CHEBI:15378"/>
        <dbReference type="ChEBI" id="CHEBI:30013"/>
        <dbReference type="ChEBI" id="CHEBI:30616"/>
        <dbReference type="ChEBI" id="CHEBI:61977"/>
        <dbReference type="ChEBI" id="CHEBI:456216"/>
        <dbReference type="EC" id="2.7.11.1"/>
    </reaction>
</comment>
<evidence type="ECO:0000256" key="7">
    <source>
        <dbReference type="ARBA" id="ARBA00022741"/>
    </source>
</evidence>
<keyword evidence="18" id="KW-1185">Reference proteome</keyword>
<keyword evidence="5" id="KW-0597">Phosphoprotein</keyword>
<comment type="subcellular location">
    <subcellularLocation>
        <location evidence="1">Cytoplasm</location>
    </subcellularLocation>
</comment>
<dbReference type="PROSITE" id="PS50011">
    <property type="entry name" value="PROTEIN_KINASE_DOM"/>
    <property type="match status" value="1"/>
</dbReference>
<dbReference type="SMART" id="SM00091">
    <property type="entry name" value="PAS"/>
    <property type="match status" value="3"/>
</dbReference>
<dbReference type="FunFam" id="1.10.510.10:FF:000320">
    <property type="entry name" value="Serine/threonine protein kinase"/>
    <property type="match status" value="1"/>
</dbReference>
<keyword evidence="6" id="KW-0808">Transferase</keyword>
<reference evidence="17" key="1">
    <citation type="submission" date="2020-01" db="EMBL/GenBank/DDBJ databases">
        <title>Genome Sequencing of Three Apophysomyces-Like Fungal Strains Confirms a Novel Fungal Genus in the Mucoromycota with divergent Burkholderia-like Endosymbiotic Bacteria.</title>
        <authorList>
            <person name="Stajich J.E."/>
            <person name="Macias A.M."/>
            <person name="Carter-House D."/>
            <person name="Lovett B."/>
            <person name="Kasson L.R."/>
            <person name="Berry K."/>
            <person name="Grigoriev I."/>
            <person name="Chang Y."/>
            <person name="Spatafora J."/>
            <person name="Kasson M.T."/>
        </authorList>
    </citation>
    <scope>NUCLEOTIDE SEQUENCE</scope>
    <source>
        <strain evidence="17">NRRL A-21654</strain>
    </source>
</reference>
<evidence type="ECO:0000256" key="13">
    <source>
        <dbReference type="SAM" id="MobiDB-lite"/>
    </source>
</evidence>
<protein>
    <recommendedName>
        <fullName evidence="2">non-specific serine/threonine protein kinase</fullName>
        <ecNumber evidence="2">2.7.11.1</ecNumber>
    </recommendedName>
</protein>
<dbReference type="GO" id="GO:0005634">
    <property type="term" value="C:nucleus"/>
    <property type="evidence" value="ECO:0007669"/>
    <property type="project" value="TreeGrafter"/>
</dbReference>
<dbReference type="InterPro" id="IPR036389">
    <property type="entry name" value="RNase_III_sf"/>
</dbReference>
<dbReference type="GO" id="GO:0004525">
    <property type="term" value="F:ribonuclease III activity"/>
    <property type="evidence" value="ECO:0007669"/>
    <property type="project" value="InterPro"/>
</dbReference>
<gene>
    <name evidence="17" type="ORF">EC973_002717</name>
</gene>
<dbReference type="PROSITE" id="PS00107">
    <property type="entry name" value="PROTEIN_KINASE_ATP"/>
    <property type="match status" value="1"/>
</dbReference>
<dbReference type="Gene3D" id="1.10.1520.10">
    <property type="entry name" value="Ribonuclease III domain"/>
    <property type="match status" value="1"/>
</dbReference>
<dbReference type="PROSITE" id="PS50112">
    <property type="entry name" value="PAS"/>
    <property type="match status" value="1"/>
</dbReference>
<dbReference type="OrthoDB" id="10252171at2759"/>
<dbReference type="SUPFAM" id="SSF56112">
    <property type="entry name" value="Protein kinase-like (PK-like)"/>
    <property type="match status" value="1"/>
</dbReference>
<dbReference type="InterPro" id="IPR000999">
    <property type="entry name" value="RNase_III_dom"/>
</dbReference>
<evidence type="ECO:0000256" key="1">
    <source>
        <dbReference type="ARBA" id="ARBA00004496"/>
    </source>
</evidence>
<evidence type="ECO:0000256" key="5">
    <source>
        <dbReference type="ARBA" id="ARBA00022553"/>
    </source>
</evidence>
<evidence type="ECO:0000259" key="15">
    <source>
        <dbReference type="PROSITE" id="PS50112"/>
    </source>
</evidence>
<evidence type="ECO:0000256" key="8">
    <source>
        <dbReference type="ARBA" id="ARBA00022777"/>
    </source>
</evidence>
<feature type="region of interest" description="Disordered" evidence="13">
    <location>
        <begin position="534"/>
        <end position="572"/>
    </location>
</feature>
<dbReference type="GO" id="GO:0004674">
    <property type="term" value="F:protein serine/threonine kinase activity"/>
    <property type="evidence" value="ECO:0007669"/>
    <property type="project" value="UniProtKB-KW"/>
</dbReference>
<feature type="compositionally biased region" description="Polar residues" evidence="13">
    <location>
        <begin position="555"/>
        <end position="566"/>
    </location>
</feature>
<feature type="region of interest" description="Disordered" evidence="13">
    <location>
        <begin position="43"/>
        <end position="110"/>
    </location>
</feature>
<evidence type="ECO:0000259" key="16">
    <source>
        <dbReference type="PROSITE" id="PS50142"/>
    </source>
</evidence>
<dbReference type="GO" id="GO:0005829">
    <property type="term" value="C:cytosol"/>
    <property type="evidence" value="ECO:0007669"/>
    <property type="project" value="TreeGrafter"/>
</dbReference>
<keyword evidence="8" id="KW-0418">Kinase</keyword>
<name>A0A8H7BM94_9FUNG</name>
<feature type="binding site" evidence="12">
    <location>
        <position position="622"/>
    </location>
    <ligand>
        <name>ATP</name>
        <dbReference type="ChEBI" id="CHEBI:30616"/>
    </ligand>
</feature>
<evidence type="ECO:0000256" key="12">
    <source>
        <dbReference type="PROSITE-ProRule" id="PRU10141"/>
    </source>
</evidence>
<dbReference type="SMART" id="SM00220">
    <property type="entry name" value="S_TKc"/>
    <property type="match status" value="1"/>
</dbReference>
<evidence type="ECO:0000256" key="9">
    <source>
        <dbReference type="ARBA" id="ARBA00022840"/>
    </source>
</evidence>
<dbReference type="PROSITE" id="PS50142">
    <property type="entry name" value="RNASE_3_2"/>
    <property type="match status" value="1"/>
</dbReference>
<keyword evidence="3" id="KW-0963">Cytoplasm</keyword>
<dbReference type="Gene3D" id="3.30.200.20">
    <property type="entry name" value="Phosphorylase Kinase, domain 1"/>
    <property type="match status" value="1"/>
</dbReference>
<keyword evidence="7 12" id="KW-0547">Nucleotide-binding</keyword>
<dbReference type="InterPro" id="IPR017441">
    <property type="entry name" value="Protein_kinase_ATP_BS"/>
</dbReference>
<dbReference type="GO" id="GO:0006396">
    <property type="term" value="P:RNA processing"/>
    <property type="evidence" value="ECO:0007669"/>
    <property type="project" value="InterPro"/>
</dbReference>
<dbReference type="Proteomes" id="UP000605846">
    <property type="component" value="Unassembled WGS sequence"/>
</dbReference>
<feature type="domain" description="Protein kinase" evidence="14">
    <location>
        <begin position="587"/>
        <end position="848"/>
    </location>
</feature>
<evidence type="ECO:0000256" key="6">
    <source>
        <dbReference type="ARBA" id="ARBA00022679"/>
    </source>
</evidence>
<feature type="compositionally biased region" description="Low complexity" evidence="13">
    <location>
        <begin position="85"/>
        <end position="105"/>
    </location>
</feature>
<feature type="compositionally biased region" description="Polar residues" evidence="13">
    <location>
        <begin position="534"/>
        <end position="544"/>
    </location>
</feature>
<dbReference type="PROSITE" id="PS00108">
    <property type="entry name" value="PROTEIN_KINASE_ST"/>
    <property type="match status" value="1"/>
</dbReference>
<dbReference type="Pfam" id="PF14622">
    <property type="entry name" value="Ribonucleas_3_3"/>
    <property type="match status" value="1"/>
</dbReference>
<dbReference type="InterPro" id="IPR008271">
    <property type="entry name" value="Ser/Thr_kinase_AS"/>
</dbReference>
<keyword evidence="4" id="KW-0723">Serine/threonine-protein kinase</keyword>
<evidence type="ECO:0000256" key="3">
    <source>
        <dbReference type="ARBA" id="ARBA00022490"/>
    </source>
</evidence>
<sequence>MDLLELRKTTMHRSIDFMRHTEKDWTMPKNFPSASLSLDIRSKTKSVGSPVNRIQKDLSMLQLGKHRRRTSNPLPDIREQDSSRRSSSNSSSSSSTSPSSATSSSADDDVHPLFSHFSQSTLHNPTRFLPQNQAILTTYEDWRIILTNDIAAFVLVGNGGGCNHGLVGKSVLDFIAPSFHERLKEMIAKRRSELNHLEDNAGGMVLVCGNVLPIIKQDGFRSAASLWLKEKRNDAGSSVYIWIFEEVFESLIHVSVNNEGTISYVDEGIHELYGYKVEDLLNKSVSVLLPTLERIDGKYVWQDINRLRFFGSRTKLGANFPIVAKMHDVSAIGSTPCFTIRITSIPMIAGLVTVRRDGIIEGCNEVFVEYMFGFTQDELVKGSRHIGDLLPQFPIILSNLQRDDLLQSGIIINNVICRKLLAGSSTSMDEYTKGKRLTQAPNGQNLPVLIALHRDGTPFEIQLQLKLVEGSDDVCALWITFDREQTFGRFGHVKNVSAGSAEVKPSPQEGSEALAPKFVAKAPTQRFVYHGVENTNQTPASVTRASHDTAVPGSSPDTQPQTNSATPAALDPPLYSAQTKKVSIKDYAILENLGQGAYGLVKLAVRIDDPEKKKVVIKYVIKSRILVDCWTRDRKLGMLPVEIHILHTLRKIPHVNCGDMLDYFEDDDYYYIVMELHGAGMDLFDYIELKNGMVESEIRMIFKQVALAVRHLHSHKIVHRDIKDENVVLDHNGGARLIDFGSAAYLKPGRRYDTFVGTLDYAAPEILRGQTYQGPPQDVWALGILLYTLIYRETPFYSVDEILDGELRVPSVPVPGSQRRAFHVSCLSFAEKQATNTEQIAQKLNLTFRTEGIFQRALTHKSFKHGKVPTNERLEEIGQRALAQMLTDAAVESHGTNVEADVLKTFVQQRMASETLQSRFDALGLHEGCQYDLPPGKVGPVVKAKAVKAVVGAVYHDQGWNATKEFVKKHLL</sequence>
<dbReference type="PANTHER" id="PTHR24346:SF51">
    <property type="entry name" value="PAS DOMAIN-CONTAINING SERINE_THREONINE-PROTEIN KINASE"/>
    <property type="match status" value="1"/>
</dbReference>
<dbReference type="PANTHER" id="PTHR24346">
    <property type="entry name" value="MAP/MICROTUBULE AFFINITY-REGULATING KINASE"/>
    <property type="match status" value="1"/>
</dbReference>
<evidence type="ECO:0000313" key="17">
    <source>
        <dbReference type="EMBL" id="KAF7722763.1"/>
    </source>
</evidence>
<organism evidence="17 18">
    <name type="scientific">Apophysomyces ossiformis</name>
    <dbReference type="NCBI Taxonomy" id="679940"/>
    <lineage>
        <taxon>Eukaryota</taxon>
        <taxon>Fungi</taxon>
        <taxon>Fungi incertae sedis</taxon>
        <taxon>Mucoromycota</taxon>
        <taxon>Mucoromycotina</taxon>
        <taxon>Mucoromycetes</taxon>
        <taxon>Mucorales</taxon>
        <taxon>Mucorineae</taxon>
        <taxon>Mucoraceae</taxon>
        <taxon>Apophysomyces</taxon>
    </lineage>
</organism>
<dbReference type="InterPro" id="IPR000014">
    <property type="entry name" value="PAS"/>
</dbReference>
<evidence type="ECO:0000313" key="18">
    <source>
        <dbReference type="Proteomes" id="UP000605846"/>
    </source>
</evidence>
<dbReference type="Gene3D" id="3.30.450.20">
    <property type="entry name" value="PAS domain"/>
    <property type="match status" value="1"/>
</dbReference>